<protein>
    <submittedName>
        <fullName evidence="3">SRPBCC domain-containing protein</fullName>
    </submittedName>
</protein>
<feature type="domain" description="Activator of Hsp90 ATPase homologue 1/2-like C-terminal" evidence="2">
    <location>
        <begin position="12"/>
        <end position="133"/>
    </location>
</feature>
<dbReference type="InterPro" id="IPR013538">
    <property type="entry name" value="ASHA1/2-like_C"/>
</dbReference>
<dbReference type="SUPFAM" id="SSF55961">
    <property type="entry name" value="Bet v1-like"/>
    <property type="match status" value="1"/>
</dbReference>
<dbReference type="Pfam" id="PF08327">
    <property type="entry name" value="AHSA1"/>
    <property type="match status" value="1"/>
</dbReference>
<evidence type="ECO:0000259" key="2">
    <source>
        <dbReference type="Pfam" id="PF08327"/>
    </source>
</evidence>
<sequence>MTTFKTSRHIAATPSAIFAAFRDPERLARWWGPDGFTNQFKAFEFQPGGKWVFDMVGPDGTIYPNESVFTRIEPDRQVTIEHLCPPHFSLTIGLEPAPEGTLLQWTQTFIDASVASAIRHIVEPANEQNINRLSQEVA</sequence>
<organism evidence="3 4">
    <name type="scientific">Roseateles koreensis</name>
    <dbReference type="NCBI Taxonomy" id="2987526"/>
    <lineage>
        <taxon>Bacteria</taxon>
        <taxon>Pseudomonadati</taxon>
        <taxon>Pseudomonadota</taxon>
        <taxon>Betaproteobacteria</taxon>
        <taxon>Burkholderiales</taxon>
        <taxon>Sphaerotilaceae</taxon>
        <taxon>Roseateles</taxon>
    </lineage>
</organism>
<dbReference type="Proteomes" id="UP001219862">
    <property type="component" value="Unassembled WGS sequence"/>
</dbReference>
<name>A0ABT5KYC1_9BURK</name>
<evidence type="ECO:0000313" key="3">
    <source>
        <dbReference type="EMBL" id="MDC8786801.1"/>
    </source>
</evidence>
<dbReference type="RefSeq" id="WP_273597900.1">
    <property type="nucleotide sequence ID" value="NZ_JAQQXS010000016.1"/>
</dbReference>
<gene>
    <name evidence="3" type="ORF">PRZ01_16560</name>
</gene>
<reference evidence="3 4" key="1">
    <citation type="submission" date="2022-10" db="EMBL/GenBank/DDBJ databases">
        <title>paucibacter sp. hw8 Genome sequencing.</title>
        <authorList>
            <person name="Park S."/>
        </authorList>
    </citation>
    <scope>NUCLEOTIDE SEQUENCE [LARGE SCALE GENOMIC DNA]</scope>
    <source>
        <strain evidence="4">hw8</strain>
    </source>
</reference>
<comment type="caution">
    <text evidence="3">The sequence shown here is derived from an EMBL/GenBank/DDBJ whole genome shotgun (WGS) entry which is preliminary data.</text>
</comment>
<dbReference type="Gene3D" id="3.30.530.20">
    <property type="match status" value="1"/>
</dbReference>
<evidence type="ECO:0000313" key="4">
    <source>
        <dbReference type="Proteomes" id="UP001219862"/>
    </source>
</evidence>
<accession>A0ABT5KYC1</accession>
<keyword evidence="4" id="KW-1185">Reference proteome</keyword>
<comment type="similarity">
    <text evidence="1">Belongs to the AHA1 family.</text>
</comment>
<proteinExistence type="inferred from homology"/>
<evidence type="ECO:0000256" key="1">
    <source>
        <dbReference type="ARBA" id="ARBA00006817"/>
    </source>
</evidence>
<dbReference type="InterPro" id="IPR023393">
    <property type="entry name" value="START-like_dom_sf"/>
</dbReference>
<dbReference type="EMBL" id="JAQQXS010000016">
    <property type="protein sequence ID" value="MDC8786801.1"/>
    <property type="molecule type" value="Genomic_DNA"/>
</dbReference>